<dbReference type="WBParaSite" id="TASK_0000324401-mRNA-1">
    <property type="protein sequence ID" value="TASK_0000324401-mRNA-1"/>
    <property type="gene ID" value="TASK_0000324401"/>
</dbReference>
<accession>A0A0R3W0P5</accession>
<organism evidence="1">
    <name type="scientific">Taenia asiatica</name>
    <name type="common">Asian tapeworm</name>
    <dbReference type="NCBI Taxonomy" id="60517"/>
    <lineage>
        <taxon>Eukaryota</taxon>
        <taxon>Metazoa</taxon>
        <taxon>Spiralia</taxon>
        <taxon>Lophotrochozoa</taxon>
        <taxon>Platyhelminthes</taxon>
        <taxon>Cestoda</taxon>
        <taxon>Eucestoda</taxon>
        <taxon>Cyclophyllidea</taxon>
        <taxon>Taeniidae</taxon>
        <taxon>Taenia</taxon>
    </lineage>
</organism>
<dbReference type="AlphaFoldDB" id="A0A0R3W0P5"/>
<sequence length="60" mass="6797">LTFLPLPQLLSSLGGVLPPQPLPSRYAVSGFGKQLQGFVYPMQHITEFMRIRNVLMNLRQ</sequence>
<name>A0A0R3W0P5_TAEAS</name>
<reference evidence="1" key="1">
    <citation type="submission" date="2017-02" db="UniProtKB">
        <authorList>
            <consortium name="WormBaseParasite"/>
        </authorList>
    </citation>
    <scope>IDENTIFICATION</scope>
</reference>
<evidence type="ECO:0000313" key="1">
    <source>
        <dbReference type="WBParaSite" id="TASK_0000324401-mRNA-1"/>
    </source>
</evidence>
<proteinExistence type="predicted"/>
<protein>
    <submittedName>
        <fullName evidence="1">SSF1 protein</fullName>
    </submittedName>
</protein>